<dbReference type="Proteomes" id="UP000606974">
    <property type="component" value="Unassembled WGS sequence"/>
</dbReference>
<protein>
    <submittedName>
        <fullName evidence="2">Uncharacterized protein</fullName>
    </submittedName>
</protein>
<feature type="compositionally biased region" description="Basic and acidic residues" evidence="1">
    <location>
        <begin position="160"/>
        <end position="174"/>
    </location>
</feature>
<proteinExistence type="predicted"/>
<keyword evidence="3" id="KW-1185">Reference proteome</keyword>
<feature type="compositionally biased region" description="Basic and acidic residues" evidence="1">
    <location>
        <begin position="121"/>
        <end position="136"/>
    </location>
</feature>
<gene>
    <name evidence="2" type="ORF">GJ744_003539</name>
</gene>
<evidence type="ECO:0000313" key="2">
    <source>
        <dbReference type="EMBL" id="KAF7511808.1"/>
    </source>
</evidence>
<dbReference type="AlphaFoldDB" id="A0A8H7AMD5"/>
<name>A0A8H7AMD5_9EURO</name>
<feature type="region of interest" description="Disordered" evidence="1">
    <location>
        <begin position="36"/>
        <end position="191"/>
    </location>
</feature>
<sequence>MTSETSRKPDRFCSWNGILKELARAASLEIPGFGEIILDASPPNKTSRNSPPPASAAKPRSTTSSSTTSTISKSEDFTMPIPRISLPRPAVLRSPLLRTSTTTLRPLSTTSPALGEWSGRGPDEHAVNRTDEKDTLSKPAHQGMREKDEGDSQALGISEKGGKDNKKAELDKSEAPTPVIGMNDERGGKGR</sequence>
<accession>A0A8H7AMD5</accession>
<evidence type="ECO:0000313" key="3">
    <source>
        <dbReference type="Proteomes" id="UP000606974"/>
    </source>
</evidence>
<evidence type="ECO:0000256" key="1">
    <source>
        <dbReference type="SAM" id="MobiDB-lite"/>
    </source>
</evidence>
<feature type="compositionally biased region" description="Low complexity" evidence="1">
    <location>
        <begin position="92"/>
        <end position="112"/>
    </location>
</feature>
<organism evidence="2 3">
    <name type="scientific">Endocarpon pusillum</name>
    <dbReference type="NCBI Taxonomy" id="364733"/>
    <lineage>
        <taxon>Eukaryota</taxon>
        <taxon>Fungi</taxon>
        <taxon>Dikarya</taxon>
        <taxon>Ascomycota</taxon>
        <taxon>Pezizomycotina</taxon>
        <taxon>Eurotiomycetes</taxon>
        <taxon>Chaetothyriomycetidae</taxon>
        <taxon>Verrucariales</taxon>
        <taxon>Verrucariaceae</taxon>
        <taxon>Endocarpon</taxon>
    </lineage>
</organism>
<comment type="caution">
    <text evidence="2">The sequence shown here is derived from an EMBL/GenBank/DDBJ whole genome shotgun (WGS) entry which is preliminary data.</text>
</comment>
<feature type="compositionally biased region" description="Low complexity" evidence="1">
    <location>
        <begin position="55"/>
        <end position="72"/>
    </location>
</feature>
<reference evidence="2" key="1">
    <citation type="submission" date="2020-02" db="EMBL/GenBank/DDBJ databases">
        <authorList>
            <person name="Palmer J.M."/>
        </authorList>
    </citation>
    <scope>NUCLEOTIDE SEQUENCE</scope>
    <source>
        <strain evidence="2">EPUS1.4</strain>
        <tissue evidence="2">Thallus</tissue>
    </source>
</reference>
<dbReference type="EMBL" id="JAACFV010000017">
    <property type="protein sequence ID" value="KAF7511808.1"/>
    <property type="molecule type" value="Genomic_DNA"/>
</dbReference>
<dbReference type="OrthoDB" id="3945172at2759"/>